<dbReference type="AlphaFoldDB" id="A0A0F9CTA3"/>
<protein>
    <submittedName>
        <fullName evidence="1">Uncharacterized protein</fullName>
    </submittedName>
</protein>
<evidence type="ECO:0000313" key="1">
    <source>
        <dbReference type="EMBL" id="KKL44646.1"/>
    </source>
</evidence>
<gene>
    <name evidence="1" type="ORF">LCGC14_2363610</name>
</gene>
<dbReference type="EMBL" id="LAZR01034682">
    <property type="protein sequence ID" value="KKL44646.1"/>
    <property type="molecule type" value="Genomic_DNA"/>
</dbReference>
<accession>A0A0F9CTA3</accession>
<reference evidence="1" key="1">
    <citation type="journal article" date="2015" name="Nature">
        <title>Complex archaea that bridge the gap between prokaryotes and eukaryotes.</title>
        <authorList>
            <person name="Spang A."/>
            <person name="Saw J.H."/>
            <person name="Jorgensen S.L."/>
            <person name="Zaremba-Niedzwiedzka K."/>
            <person name="Martijn J."/>
            <person name="Lind A.E."/>
            <person name="van Eijk R."/>
            <person name="Schleper C."/>
            <person name="Guy L."/>
            <person name="Ettema T.J."/>
        </authorList>
    </citation>
    <scope>NUCLEOTIDE SEQUENCE</scope>
</reference>
<comment type="caution">
    <text evidence="1">The sequence shown here is derived from an EMBL/GenBank/DDBJ whole genome shotgun (WGS) entry which is preliminary data.</text>
</comment>
<organism evidence="1">
    <name type="scientific">marine sediment metagenome</name>
    <dbReference type="NCBI Taxonomy" id="412755"/>
    <lineage>
        <taxon>unclassified sequences</taxon>
        <taxon>metagenomes</taxon>
        <taxon>ecological metagenomes</taxon>
    </lineage>
</organism>
<proteinExistence type="predicted"/>
<name>A0A0F9CTA3_9ZZZZ</name>
<sequence length="89" mass="10062">MAATFLPTLCRKPEITLKFMNRVSPEKKFGQFGVDVVNVGEYQVEVVGAEDLHDAVEHWQDAMVRMHAKTWPSLHGPDVDVSGMVRRSH</sequence>